<reference evidence="1" key="1">
    <citation type="submission" date="2021-01" db="EMBL/GenBank/DDBJ databases">
        <authorList>
            <person name="Corre E."/>
            <person name="Pelletier E."/>
            <person name="Niang G."/>
            <person name="Scheremetjew M."/>
            <person name="Finn R."/>
            <person name="Kale V."/>
            <person name="Holt S."/>
            <person name="Cochrane G."/>
            <person name="Meng A."/>
            <person name="Brown T."/>
            <person name="Cohen L."/>
        </authorList>
    </citation>
    <scope>NUCLEOTIDE SEQUENCE</scope>
    <source>
        <strain evidence="1">NIES-381</strain>
    </source>
</reference>
<dbReference type="EMBL" id="HBGA01071299">
    <property type="protein sequence ID" value="CAD9015546.1"/>
    <property type="molecule type" value="Transcribed_RNA"/>
</dbReference>
<accession>A0A7S1IKU4</accession>
<proteinExistence type="predicted"/>
<evidence type="ECO:0000313" key="1">
    <source>
        <dbReference type="EMBL" id="CAD9015546.1"/>
    </source>
</evidence>
<protein>
    <submittedName>
        <fullName evidence="1">Uncharacterized protein</fullName>
    </submittedName>
</protein>
<name>A0A7S1IKU4_9EUGL</name>
<gene>
    <name evidence="1" type="ORF">EGYM00392_LOCUS26654</name>
</gene>
<organism evidence="1">
    <name type="scientific">Eutreptiella gymnastica</name>
    <dbReference type="NCBI Taxonomy" id="73025"/>
    <lineage>
        <taxon>Eukaryota</taxon>
        <taxon>Discoba</taxon>
        <taxon>Euglenozoa</taxon>
        <taxon>Euglenida</taxon>
        <taxon>Spirocuta</taxon>
        <taxon>Euglenophyceae</taxon>
        <taxon>Eutreptiales</taxon>
        <taxon>Eutreptiaceae</taxon>
        <taxon>Eutreptiella</taxon>
    </lineage>
</organism>
<sequence length="119" mass="13322">MVLQNASVFIQIFLTNSFFTNQSDNIYMKQLIVAQWHFSGIAQVSHPHATAFALVSCLLITPATSLHPLLVHNLALILAGCLMQICTMMTDLVEHGFNDVIPLAYSYVQYLWQTLALKP</sequence>
<dbReference type="AlphaFoldDB" id="A0A7S1IKU4"/>